<dbReference type="EMBL" id="UGNX01000002">
    <property type="protein sequence ID" value="STY00472.1"/>
    <property type="molecule type" value="Genomic_DNA"/>
</dbReference>
<protein>
    <submittedName>
        <fullName evidence="2">Uncharacterized protein</fullName>
    </submittedName>
</protein>
<organism evidence="2 4">
    <name type="scientific">Legionella cincinnatiensis</name>
    <dbReference type="NCBI Taxonomy" id="28085"/>
    <lineage>
        <taxon>Bacteria</taxon>
        <taxon>Pseudomonadati</taxon>
        <taxon>Pseudomonadota</taxon>
        <taxon>Gammaproteobacteria</taxon>
        <taxon>Legionellales</taxon>
        <taxon>Legionellaceae</taxon>
        <taxon>Legionella</taxon>
    </lineage>
</organism>
<evidence type="ECO:0000313" key="1">
    <source>
        <dbReference type="EMBL" id="KTC88327.1"/>
    </source>
</evidence>
<sequence>MKIEIIESKTYRKQTYNICFDGREYFLMAINSIGIPEVMTYHPTLEDASDSYDQLPGKRGCAQC</sequence>
<dbReference type="Proteomes" id="UP000255316">
    <property type="component" value="Unassembled WGS sequence"/>
</dbReference>
<evidence type="ECO:0000313" key="2">
    <source>
        <dbReference type="EMBL" id="STY00472.1"/>
    </source>
</evidence>
<reference evidence="1 3" key="1">
    <citation type="submission" date="2015-11" db="EMBL/GenBank/DDBJ databases">
        <title>Genomic analysis of 38 Legionella species identifies large and diverse effector repertoires.</title>
        <authorList>
            <person name="Burstein D."/>
            <person name="Amaro F."/>
            <person name="Zusman T."/>
            <person name="Lifshitz Z."/>
            <person name="Cohen O."/>
            <person name="Gilbert J.A."/>
            <person name="Pupko T."/>
            <person name="Shuman H.A."/>
            <person name="Segal G."/>
        </authorList>
    </citation>
    <scope>NUCLEOTIDE SEQUENCE [LARGE SCALE GENOMIC DNA]</scope>
    <source>
        <strain evidence="1 3">CDC#72-OH-14</strain>
    </source>
</reference>
<name>A0A378KLW4_9GAMM</name>
<proteinExistence type="predicted"/>
<accession>A0A378KLW4</accession>
<gene>
    <name evidence="1" type="ORF">Lcin_1484</name>
    <name evidence="2" type="ORF">NCTC12438_03525</name>
</gene>
<dbReference type="Proteomes" id="UP000054854">
    <property type="component" value="Unassembled WGS sequence"/>
</dbReference>
<dbReference type="AlphaFoldDB" id="A0A378KLW4"/>
<dbReference type="EMBL" id="LNXX01000016">
    <property type="protein sequence ID" value="KTC88327.1"/>
    <property type="molecule type" value="Genomic_DNA"/>
</dbReference>
<reference evidence="2 4" key="2">
    <citation type="submission" date="2018-06" db="EMBL/GenBank/DDBJ databases">
        <authorList>
            <consortium name="Pathogen Informatics"/>
            <person name="Doyle S."/>
        </authorList>
    </citation>
    <scope>NUCLEOTIDE SEQUENCE [LARGE SCALE GENOMIC DNA]</scope>
    <source>
        <strain evidence="2 4">NCTC12438</strain>
    </source>
</reference>
<keyword evidence="3" id="KW-1185">Reference proteome</keyword>
<evidence type="ECO:0000313" key="4">
    <source>
        <dbReference type="Proteomes" id="UP000255316"/>
    </source>
</evidence>
<evidence type="ECO:0000313" key="3">
    <source>
        <dbReference type="Proteomes" id="UP000054854"/>
    </source>
</evidence>